<gene>
    <name evidence="7" type="ORF">FHR75_002546</name>
</gene>
<dbReference type="Pfam" id="PF03446">
    <property type="entry name" value="NAD_binding_2"/>
    <property type="match status" value="1"/>
</dbReference>
<evidence type="ECO:0000256" key="2">
    <source>
        <dbReference type="ARBA" id="ARBA00023002"/>
    </source>
</evidence>
<dbReference type="InterPro" id="IPR008927">
    <property type="entry name" value="6-PGluconate_DH-like_C_sf"/>
</dbReference>
<dbReference type="AlphaFoldDB" id="A0A7W4TMK9"/>
<evidence type="ECO:0000313" key="7">
    <source>
        <dbReference type="EMBL" id="MBB2901731.1"/>
    </source>
</evidence>
<dbReference type="InterPro" id="IPR006115">
    <property type="entry name" value="6PGDH_NADP-bd"/>
</dbReference>
<organism evidence="7 8">
    <name type="scientific">Kineococcus radiotolerans</name>
    <dbReference type="NCBI Taxonomy" id="131568"/>
    <lineage>
        <taxon>Bacteria</taxon>
        <taxon>Bacillati</taxon>
        <taxon>Actinomycetota</taxon>
        <taxon>Actinomycetes</taxon>
        <taxon>Kineosporiales</taxon>
        <taxon>Kineosporiaceae</taxon>
        <taxon>Kineococcus</taxon>
    </lineage>
</organism>
<dbReference type="SUPFAM" id="SSF48179">
    <property type="entry name" value="6-phosphogluconate dehydrogenase C-terminal domain-like"/>
    <property type="match status" value="1"/>
</dbReference>
<evidence type="ECO:0000256" key="1">
    <source>
        <dbReference type="ARBA" id="ARBA00009080"/>
    </source>
</evidence>
<evidence type="ECO:0000313" key="8">
    <source>
        <dbReference type="Proteomes" id="UP000533269"/>
    </source>
</evidence>
<feature type="domain" description="3-hydroxyisobutyrate dehydrogenase-like NAD-binding" evidence="6">
    <location>
        <begin position="163"/>
        <end position="272"/>
    </location>
</feature>
<dbReference type="InterPro" id="IPR029154">
    <property type="entry name" value="HIBADH-like_NADP-bd"/>
</dbReference>
<comment type="caution">
    <text evidence="7">The sequence shown here is derived from an EMBL/GenBank/DDBJ whole genome shotgun (WGS) entry which is preliminary data.</text>
</comment>
<proteinExistence type="inferred from homology"/>
<reference evidence="7 8" key="2">
    <citation type="submission" date="2020-08" db="EMBL/GenBank/DDBJ databases">
        <authorList>
            <person name="Partida-Martinez L."/>
            <person name="Huntemann M."/>
            <person name="Clum A."/>
            <person name="Wang J."/>
            <person name="Palaniappan K."/>
            <person name="Ritter S."/>
            <person name="Chen I.-M."/>
            <person name="Stamatis D."/>
            <person name="Reddy T."/>
            <person name="O'Malley R."/>
            <person name="Daum C."/>
            <person name="Shapiro N."/>
            <person name="Ivanova N."/>
            <person name="Kyrpides N."/>
            <person name="Woyke T."/>
        </authorList>
    </citation>
    <scope>NUCLEOTIDE SEQUENCE [LARGE SCALE GENOMIC DNA]</scope>
    <source>
        <strain evidence="7 8">AS2.23</strain>
    </source>
</reference>
<keyword evidence="2" id="KW-0560">Oxidoreductase</keyword>
<dbReference type="Pfam" id="PF14833">
    <property type="entry name" value="NAD_binding_11"/>
    <property type="match status" value="1"/>
</dbReference>
<dbReference type="GO" id="GO:0016491">
    <property type="term" value="F:oxidoreductase activity"/>
    <property type="evidence" value="ECO:0007669"/>
    <property type="project" value="UniProtKB-KW"/>
</dbReference>
<dbReference type="PANTHER" id="PTHR43060:SF15">
    <property type="entry name" value="3-HYDROXYISOBUTYRATE DEHYDROGENASE-LIKE 1, MITOCHONDRIAL-RELATED"/>
    <property type="match status" value="1"/>
</dbReference>
<dbReference type="GO" id="GO:0051287">
    <property type="term" value="F:NAD binding"/>
    <property type="evidence" value="ECO:0007669"/>
    <property type="project" value="InterPro"/>
</dbReference>
<feature type="domain" description="6-phosphogluconate dehydrogenase NADP-binding" evidence="5">
    <location>
        <begin position="2"/>
        <end position="149"/>
    </location>
</feature>
<dbReference type="Gene3D" id="1.10.1040.10">
    <property type="entry name" value="N-(1-d-carboxylethyl)-l-norvaline Dehydrogenase, domain 2"/>
    <property type="match status" value="1"/>
</dbReference>
<evidence type="ECO:0000256" key="4">
    <source>
        <dbReference type="PIRSR" id="PIRSR000103-1"/>
    </source>
</evidence>
<dbReference type="Gene3D" id="3.40.50.720">
    <property type="entry name" value="NAD(P)-binding Rossmann-like Domain"/>
    <property type="match status" value="1"/>
</dbReference>
<comment type="similarity">
    <text evidence="1">Belongs to the HIBADH-related family.</text>
</comment>
<dbReference type="InterPro" id="IPR015815">
    <property type="entry name" value="HIBADH-related"/>
</dbReference>
<name>A0A7W4TMK9_KINRA</name>
<dbReference type="InterPro" id="IPR013328">
    <property type="entry name" value="6PGD_dom2"/>
</dbReference>
<dbReference type="InterPro" id="IPR036291">
    <property type="entry name" value="NAD(P)-bd_dom_sf"/>
</dbReference>
<dbReference type="PIRSF" id="PIRSF000103">
    <property type="entry name" value="HIBADH"/>
    <property type="match status" value="1"/>
</dbReference>
<protein>
    <submittedName>
        <fullName evidence="7">3-hydroxyisobutyrate dehydrogenase-like beta-hydroxyacid dehydrogenase</fullName>
    </submittedName>
</protein>
<dbReference type="RefSeq" id="WP_183391724.1">
    <property type="nucleotide sequence ID" value="NZ_JACHVY010000002.1"/>
</dbReference>
<feature type="active site" evidence="4">
    <location>
        <position position="169"/>
    </location>
</feature>
<keyword evidence="3" id="KW-0520">NAD</keyword>
<dbReference type="GO" id="GO:0050661">
    <property type="term" value="F:NADP binding"/>
    <property type="evidence" value="ECO:0007669"/>
    <property type="project" value="InterPro"/>
</dbReference>
<reference evidence="7 8" key="1">
    <citation type="submission" date="2020-08" db="EMBL/GenBank/DDBJ databases">
        <title>The Agave Microbiome: Exploring the role of microbial communities in plant adaptations to desert environments.</title>
        <authorList>
            <person name="Partida-Martinez L.P."/>
        </authorList>
    </citation>
    <scope>NUCLEOTIDE SEQUENCE [LARGE SCALE GENOMIC DNA]</scope>
    <source>
        <strain evidence="7 8">AS2.23</strain>
    </source>
</reference>
<dbReference type="EMBL" id="JACHVY010000002">
    <property type="protein sequence ID" value="MBB2901731.1"/>
    <property type="molecule type" value="Genomic_DNA"/>
</dbReference>
<evidence type="ECO:0000259" key="5">
    <source>
        <dbReference type="Pfam" id="PF03446"/>
    </source>
</evidence>
<evidence type="ECO:0000259" key="6">
    <source>
        <dbReference type="Pfam" id="PF14833"/>
    </source>
</evidence>
<dbReference type="Proteomes" id="UP000533269">
    <property type="component" value="Unassembled WGS sequence"/>
</dbReference>
<accession>A0A7W4TMK9</accession>
<sequence>MTVGVLGAGRMGLPVLRRFLAAGHRVTASDPDLERAGAARAAGADVGGAREVALGADVLVTVLPGAAEVRDVAEVLAALRPGSVWLDLTSGDPRTTDDLAARLHRAGVGAVGAAMGGGPAGAAAGSLDLFVGGADADVERVLPLLVELSRGGGSIRRAGGSPGAGQLVKLLANLLWFGQSVAVTESLLLARDAGLDVGAVRDALAGSAGDSAFLQRHVDSLLRGDHLRDFGLDRCVEELEVLDGLAAEHGTPFGLAREVTRLHREALARFGPVDGELLAAALLEERSGRPLSEVRPRPGG</sequence>
<dbReference type="PANTHER" id="PTHR43060">
    <property type="entry name" value="3-HYDROXYISOBUTYRATE DEHYDROGENASE-LIKE 1, MITOCHONDRIAL-RELATED"/>
    <property type="match status" value="1"/>
</dbReference>
<evidence type="ECO:0000256" key="3">
    <source>
        <dbReference type="ARBA" id="ARBA00023027"/>
    </source>
</evidence>
<dbReference type="SUPFAM" id="SSF51735">
    <property type="entry name" value="NAD(P)-binding Rossmann-fold domains"/>
    <property type="match status" value="1"/>
</dbReference>